<dbReference type="Pfam" id="PF07308">
    <property type="entry name" value="DUF1456"/>
    <property type="match status" value="2"/>
</dbReference>
<accession>A0A1R4B0S6</accession>
<gene>
    <name evidence="1" type="ORF">VPAL9027_00440</name>
</gene>
<reference evidence="1 2" key="1">
    <citation type="submission" date="2017-02" db="EMBL/GenBank/DDBJ databases">
        <authorList>
            <person name="Peterson S.W."/>
        </authorList>
    </citation>
    <scope>NUCLEOTIDE SEQUENCE [LARGE SCALE GENOMIC DNA]</scope>
    <source>
        <strain evidence="1 2">CECT 9027</strain>
    </source>
</reference>
<evidence type="ECO:0008006" key="3">
    <source>
        <dbReference type="Google" id="ProtNLM"/>
    </source>
</evidence>
<evidence type="ECO:0000313" key="2">
    <source>
        <dbReference type="Proteomes" id="UP000189475"/>
    </source>
</evidence>
<proteinExistence type="predicted"/>
<protein>
    <recommendedName>
        <fullName evidence="3">DUF1456 family protein</fullName>
    </recommendedName>
</protein>
<dbReference type="Proteomes" id="UP000189475">
    <property type="component" value="Unassembled WGS sequence"/>
</dbReference>
<dbReference type="InterPro" id="IPR009921">
    <property type="entry name" value="YehS-like"/>
</dbReference>
<keyword evidence="2" id="KW-1185">Reference proteome</keyword>
<sequence>MNNNDIFRLITSAFNLKDTSIAKTFASTDMKVTTVDIATWLSEETDNAETTLTDVQLASFLNGLINMKRGKREGEQPKPETELNNNMILQKLRIALNLKAEDMLNTFEFVGVEFNKHELGAFFRKPGNKHYRPCPDAVLRDFLMAVEAQREASLG</sequence>
<dbReference type="STRING" id="1918946.VPAL9027_00440"/>
<dbReference type="PANTHER" id="PTHR37805">
    <property type="entry name" value="CYTOPLASMIC PROTEIN-RELATED"/>
    <property type="match status" value="1"/>
</dbReference>
<dbReference type="PANTHER" id="PTHR37805:SF1">
    <property type="entry name" value="CYTOPLASMIC PROTEIN"/>
    <property type="match status" value="1"/>
</dbReference>
<organism evidence="1 2">
    <name type="scientific">Vibrio palustris</name>
    <dbReference type="NCBI Taxonomy" id="1918946"/>
    <lineage>
        <taxon>Bacteria</taxon>
        <taxon>Pseudomonadati</taxon>
        <taxon>Pseudomonadota</taxon>
        <taxon>Gammaproteobacteria</taxon>
        <taxon>Vibrionales</taxon>
        <taxon>Vibrionaceae</taxon>
        <taxon>Vibrio</taxon>
    </lineage>
</organism>
<dbReference type="OrthoDB" id="9788465at2"/>
<dbReference type="AlphaFoldDB" id="A0A1R4B0S6"/>
<dbReference type="RefSeq" id="WP_077311850.1">
    <property type="nucleotide sequence ID" value="NZ_AP024887.1"/>
</dbReference>
<dbReference type="EMBL" id="FUFT01000001">
    <property type="protein sequence ID" value="SJL82511.1"/>
    <property type="molecule type" value="Genomic_DNA"/>
</dbReference>
<name>A0A1R4B0S6_9VIBR</name>
<evidence type="ECO:0000313" key="1">
    <source>
        <dbReference type="EMBL" id="SJL82511.1"/>
    </source>
</evidence>